<evidence type="ECO:0000313" key="5">
    <source>
        <dbReference type="Proteomes" id="UP000327013"/>
    </source>
</evidence>
<dbReference type="InterPro" id="IPR000086">
    <property type="entry name" value="NUDIX_hydrolase_dom"/>
</dbReference>
<proteinExistence type="predicted"/>
<dbReference type="GO" id="GO:0080041">
    <property type="term" value="F:ADP-ribose pyrophosphohydrolase activity"/>
    <property type="evidence" value="ECO:0007669"/>
    <property type="project" value="TreeGrafter"/>
</dbReference>
<dbReference type="PANTHER" id="PTHR11839">
    <property type="entry name" value="UDP/ADP-SUGAR PYROPHOSPHATASE"/>
    <property type="match status" value="1"/>
</dbReference>
<dbReference type="InterPro" id="IPR015797">
    <property type="entry name" value="NUDIX_hydrolase-like_dom_sf"/>
</dbReference>
<dbReference type="Gene3D" id="3.90.79.10">
    <property type="entry name" value="Nucleoside Triphosphate Pyrophosphohydrolase"/>
    <property type="match status" value="1"/>
</dbReference>
<accession>A0A5N6KYH2</accession>
<dbReference type="GO" id="GO:0006753">
    <property type="term" value="P:nucleoside phosphate metabolic process"/>
    <property type="evidence" value="ECO:0007669"/>
    <property type="project" value="TreeGrafter"/>
</dbReference>
<evidence type="ECO:0000259" key="3">
    <source>
        <dbReference type="PROSITE" id="PS51462"/>
    </source>
</evidence>
<dbReference type="PROSITE" id="PS51462">
    <property type="entry name" value="NUDIX"/>
    <property type="match status" value="1"/>
</dbReference>
<gene>
    <name evidence="4" type="ORF">FH972_023725</name>
</gene>
<evidence type="ECO:0000256" key="1">
    <source>
        <dbReference type="ARBA" id="ARBA00001946"/>
    </source>
</evidence>
<protein>
    <recommendedName>
        <fullName evidence="3">Nudix hydrolase domain-containing protein</fullName>
    </recommendedName>
</protein>
<keyword evidence="5" id="KW-1185">Reference proteome</keyword>
<feature type="domain" description="Nudix hydrolase" evidence="3">
    <location>
        <begin position="187"/>
        <end position="350"/>
    </location>
</feature>
<comment type="cofactor">
    <cofactor evidence="1">
        <name>Mg(2+)</name>
        <dbReference type="ChEBI" id="CHEBI:18420"/>
    </cofactor>
</comment>
<dbReference type="SUPFAM" id="SSF55811">
    <property type="entry name" value="Nudix"/>
    <property type="match status" value="1"/>
</dbReference>
<reference evidence="4 5" key="1">
    <citation type="submission" date="2019-06" db="EMBL/GenBank/DDBJ databases">
        <title>A chromosomal-level reference genome of Carpinus fangiana (Coryloideae, Betulaceae).</title>
        <authorList>
            <person name="Yang X."/>
            <person name="Wang Z."/>
            <person name="Zhang L."/>
            <person name="Hao G."/>
            <person name="Liu J."/>
            <person name="Yang Y."/>
        </authorList>
    </citation>
    <scope>NUCLEOTIDE SEQUENCE [LARGE SCALE GENOMIC DNA]</scope>
    <source>
        <strain evidence="4">Cfa_2016G</strain>
        <tissue evidence="4">Leaf</tissue>
    </source>
</reference>
<evidence type="ECO:0000256" key="2">
    <source>
        <dbReference type="ARBA" id="ARBA00022801"/>
    </source>
</evidence>
<dbReference type="GO" id="GO:0019693">
    <property type="term" value="P:ribose phosphate metabolic process"/>
    <property type="evidence" value="ECO:0007669"/>
    <property type="project" value="TreeGrafter"/>
</dbReference>
<dbReference type="EMBL" id="VIBQ01000014">
    <property type="protein sequence ID" value="KAB8349710.1"/>
    <property type="molecule type" value="Genomic_DNA"/>
</dbReference>
<dbReference type="GO" id="GO:0080042">
    <property type="term" value="F:ADP-glucose pyrophosphohydrolase activity"/>
    <property type="evidence" value="ECO:0007669"/>
    <property type="project" value="TreeGrafter"/>
</dbReference>
<dbReference type="Proteomes" id="UP000327013">
    <property type="component" value="Unassembled WGS sequence"/>
</dbReference>
<comment type="caution">
    <text evidence="4">The sequence shown here is derived from an EMBL/GenBank/DDBJ whole genome shotgun (WGS) entry which is preliminary data.</text>
</comment>
<evidence type="ECO:0000313" key="4">
    <source>
        <dbReference type="EMBL" id="KAB8349710.1"/>
    </source>
</evidence>
<dbReference type="OrthoDB" id="10249920at2759"/>
<keyword evidence="2" id="KW-0378">Hydrolase</keyword>
<sequence>MTSCVIWPEHSACSHDPHTATCPTKATIPSSTLSLKQTAPRPVSHSMLPRARTLLTSALNHLSTTARTMSTTFTHPDSQIPITLPSETETSPTLTQQELLAFPAFKTWHATLLRSLALQHTIPTHPFHASPYALKSIAITGVDRFGHNPSRLGFVKLRADVRNTADETLPGVALLRGGSVGMLVVLTVRGGGGAGMFRKGARDEEYALLTVQARVAAGSMAFAELPAGMLDAAGSFAGAAAAEMEEECGLRVREEEMVDLTGLVWEAEGEGEGEGLQRAVYTSPGGQDEFVPLMLVRRDVSKEDMEAMKGKLTGLRDEGEKITLKVVRLADVWKEAGRDAKALSAIAIYEGLKREGRL</sequence>
<name>A0A5N6KYH2_9ROSI</name>
<dbReference type="PANTHER" id="PTHR11839:SF18">
    <property type="entry name" value="NUDIX HYDROLASE DOMAIN-CONTAINING PROTEIN"/>
    <property type="match status" value="1"/>
</dbReference>
<dbReference type="AlphaFoldDB" id="A0A5N6KYH2"/>
<organism evidence="4 5">
    <name type="scientific">Carpinus fangiana</name>
    <dbReference type="NCBI Taxonomy" id="176857"/>
    <lineage>
        <taxon>Eukaryota</taxon>
        <taxon>Viridiplantae</taxon>
        <taxon>Streptophyta</taxon>
        <taxon>Embryophyta</taxon>
        <taxon>Tracheophyta</taxon>
        <taxon>Spermatophyta</taxon>
        <taxon>Magnoliopsida</taxon>
        <taxon>eudicotyledons</taxon>
        <taxon>Gunneridae</taxon>
        <taxon>Pentapetalae</taxon>
        <taxon>rosids</taxon>
        <taxon>fabids</taxon>
        <taxon>Fagales</taxon>
        <taxon>Betulaceae</taxon>
        <taxon>Carpinus</taxon>
    </lineage>
</organism>